<comment type="caution">
    <text evidence="2">The sequence shown here is derived from an EMBL/GenBank/DDBJ whole genome shotgun (WGS) entry which is preliminary data.</text>
</comment>
<keyword evidence="3" id="KW-1185">Reference proteome</keyword>
<name>A0A9P6E487_9AGAR</name>
<feature type="compositionally biased region" description="Low complexity" evidence="1">
    <location>
        <begin position="34"/>
        <end position="49"/>
    </location>
</feature>
<reference evidence="2" key="1">
    <citation type="submission" date="2020-11" db="EMBL/GenBank/DDBJ databases">
        <authorList>
            <consortium name="DOE Joint Genome Institute"/>
            <person name="Ahrendt S."/>
            <person name="Riley R."/>
            <person name="Andreopoulos W."/>
            <person name="Labutti K."/>
            <person name="Pangilinan J."/>
            <person name="Ruiz-Duenas F.J."/>
            <person name="Barrasa J.M."/>
            <person name="Sanchez-Garcia M."/>
            <person name="Camarero S."/>
            <person name="Miyauchi S."/>
            <person name="Serrano A."/>
            <person name="Linde D."/>
            <person name="Babiker R."/>
            <person name="Drula E."/>
            <person name="Ayuso-Fernandez I."/>
            <person name="Pacheco R."/>
            <person name="Padilla G."/>
            <person name="Ferreira P."/>
            <person name="Barriuso J."/>
            <person name="Kellner H."/>
            <person name="Castanera R."/>
            <person name="Alfaro M."/>
            <person name="Ramirez L."/>
            <person name="Pisabarro A.G."/>
            <person name="Kuo A."/>
            <person name="Tritt A."/>
            <person name="Lipzen A."/>
            <person name="He G."/>
            <person name="Yan M."/>
            <person name="Ng V."/>
            <person name="Cullen D."/>
            <person name="Martin F."/>
            <person name="Rosso M.-N."/>
            <person name="Henrissat B."/>
            <person name="Hibbett D."/>
            <person name="Martinez A.T."/>
            <person name="Grigoriev I.V."/>
        </authorList>
    </citation>
    <scope>NUCLEOTIDE SEQUENCE</scope>
    <source>
        <strain evidence="2">CBS 506.95</strain>
    </source>
</reference>
<protein>
    <submittedName>
        <fullName evidence="2">Uncharacterized protein</fullName>
    </submittedName>
</protein>
<proteinExistence type="predicted"/>
<evidence type="ECO:0000313" key="3">
    <source>
        <dbReference type="Proteomes" id="UP000807306"/>
    </source>
</evidence>
<evidence type="ECO:0000313" key="2">
    <source>
        <dbReference type="EMBL" id="KAF9522278.1"/>
    </source>
</evidence>
<dbReference type="EMBL" id="MU157953">
    <property type="protein sequence ID" value="KAF9522278.1"/>
    <property type="molecule type" value="Genomic_DNA"/>
</dbReference>
<feature type="region of interest" description="Disordered" evidence="1">
    <location>
        <begin position="1"/>
        <end position="50"/>
    </location>
</feature>
<dbReference type="Proteomes" id="UP000807306">
    <property type="component" value="Unassembled WGS sequence"/>
</dbReference>
<organism evidence="2 3">
    <name type="scientific">Crepidotus variabilis</name>
    <dbReference type="NCBI Taxonomy" id="179855"/>
    <lineage>
        <taxon>Eukaryota</taxon>
        <taxon>Fungi</taxon>
        <taxon>Dikarya</taxon>
        <taxon>Basidiomycota</taxon>
        <taxon>Agaricomycotina</taxon>
        <taxon>Agaricomycetes</taxon>
        <taxon>Agaricomycetidae</taxon>
        <taxon>Agaricales</taxon>
        <taxon>Agaricineae</taxon>
        <taxon>Crepidotaceae</taxon>
        <taxon>Crepidotus</taxon>
    </lineage>
</organism>
<feature type="compositionally biased region" description="Polar residues" evidence="1">
    <location>
        <begin position="8"/>
        <end position="22"/>
    </location>
</feature>
<accession>A0A9P6E487</accession>
<dbReference type="AlphaFoldDB" id="A0A9P6E487"/>
<sequence>MPAKRSFESNSNAGYSRSGGNTERSDELGSMTRSNSESEPASLPSSEAGEVVEHISVGTVEWQNRGTLHVHLLIWL</sequence>
<evidence type="ECO:0000256" key="1">
    <source>
        <dbReference type="SAM" id="MobiDB-lite"/>
    </source>
</evidence>
<gene>
    <name evidence="2" type="ORF">CPB83DRAFT_864722</name>
</gene>
<dbReference type="OrthoDB" id="3267861at2759"/>